<dbReference type="InterPro" id="IPR000073">
    <property type="entry name" value="AB_hydrolase_1"/>
</dbReference>
<dbReference type="Pfam" id="PF12697">
    <property type="entry name" value="Abhydrolase_6"/>
    <property type="match status" value="1"/>
</dbReference>
<dbReference type="Proteomes" id="UP000033651">
    <property type="component" value="Unassembled WGS sequence"/>
</dbReference>
<dbReference type="AlphaFoldDB" id="A0A0F3KRN0"/>
<protein>
    <recommendedName>
        <fullName evidence="2">AB hydrolase-1 domain-containing protein</fullName>
    </recommendedName>
</protein>
<dbReference type="SUPFAM" id="SSF53474">
    <property type="entry name" value="alpha/beta-Hydrolases"/>
    <property type="match status" value="1"/>
</dbReference>
<dbReference type="PANTHER" id="PTHR43798:SF31">
    <property type="entry name" value="AB HYDROLASE SUPERFAMILY PROTEIN YCLE"/>
    <property type="match status" value="1"/>
</dbReference>
<dbReference type="InterPro" id="IPR050266">
    <property type="entry name" value="AB_hydrolase_sf"/>
</dbReference>
<dbReference type="PATRIC" id="fig|345309.4.peg.1485"/>
<evidence type="ECO:0000313" key="4">
    <source>
        <dbReference type="Proteomes" id="UP000033651"/>
    </source>
</evidence>
<dbReference type="EMBL" id="JZRB01000021">
    <property type="protein sequence ID" value="KJV33826.1"/>
    <property type="molecule type" value="Genomic_DNA"/>
</dbReference>
<accession>A0A0F3KRN0</accession>
<sequence length="242" mass="26168">MGNLHLGELRAHLDPASVFSPDLLGYGLYRGIPEENLTVPEQVRHLARYLDRELPGERVMLVGHSAGVAIVMRYARQFPARVAAIVSAEGNLAPSDAFLSSRLAPMSPADVEGWLETARDNPAALMTSDGHRLTGPALVRMTGWLAHQSAKTIHTAARAVLAETSRASYEAEVRATMAAVPTYLVSGEKTPDAMRSPAWARDLAQGSFVIPRTGHLMVLEEPEEVSRCLSLVVDAVRARGAR</sequence>
<dbReference type="GO" id="GO:0016020">
    <property type="term" value="C:membrane"/>
    <property type="evidence" value="ECO:0007669"/>
    <property type="project" value="TreeGrafter"/>
</dbReference>
<evidence type="ECO:0000313" key="3">
    <source>
        <dbReference type="EMBL" id="KJV33826.1"/>
    </source>
</evidence>
<dbReference type="Gene3D" id="3.40.50.1820">
    <property type="entry name" value="alpha/beta hydrolase"/>
    <property type="match status" value="1"/>
</dbReference>
<feature type="domain" description="AB hydrolase-1" evidence="2">
    <location>
        <begin position="9"/>
        <end position="226"/>
    </location>
</feature>
<dbReference type="InterPro" id="IPR029058">
    <property type="entry name" value="AB_hydrolase_fold"/>
</dbReference>
<comment type="caution">
    <text evidence="3">The sequence shown here is derived from an EMBL/GenBank/DDBJ whole genome shotgun (WGS) entry which is preliminary data.</text>
</comment>
<name>A0A0F3KRN0_9GAMM</name>
<organism evidence="3 4">
    <name type="scientific">Luteibacter yeojuensis</name>
    <dbReference type="NCBI Taxonomy" id="345309"/>
    <lineage>
        <taxon>Bacteria</taxon>
        <taxon>Pseudomonadati</taxon>
        <taxon>Pseudomonadota</taxon>
        <taxon>Gammaproteobacteria</taxon>
        <taxon>Lysobacterales</taxon>
        <taxon>Rhodanobacteraceae</taxon>
        <taxon>Luteibacter</taxon>
    </lineage>
</organism>
<dbReference type="PANTHER" id="PTHR43798">
    <property type="entry name" value="MONOACYLGLYCEROL LIPASE"/>
    <property type="match status" value="1"/>
</dbReference>
<dbReference type="GO" id="GO:0016787">
    <property type="term" value="F:hydrolase activity"/>
    <property type="evidence" value="ECO:0007669"/>
    <property type="project" value="UniProtKB-KW"/>
</dbReference>
<evidence type="ECO:0000259" key="2">
    <source>
        <dbReference type="Pfam" id="PF12697"/>
    </source>
</evidence>
<evidence type="ECO:0000256" key="1">
    <source>
        <dbReference type="ARBA" id="ARBA00022801"/>
    </source>
</evidence>
<gene>
    <name evidence="3" type="ORF">VI08_10730</name>
</gene>
<reference evidence="3 4" key="1">
    <citation type="submission" date="2015-03" db="EMBL/GenBank/DDBJ databases">
        <title>Draft genome sequence of Luteibacter yeojuensis strain SU11.</title>
        <authorList>
            <person name="Sulaiman J."/>
            <person name="Priya K."/>
            <person name="Chan K.-G."/>
        </authorList>
    </citation>
    <scope>NUCLEOTIDE SEQUENCE [LARGE SCALE GENOMIC DNA]</scope>
    <source>
        <strain evidence="3 4">SU11</strain>
    </source>
</reference>
<keyword evidence="1" id="KW-0378">Hydrolase</keyword>
<keyword evidence="4" id="KW-1185">Reference proteome</keyword>
<proteinExistence type="predicted"/>